<dbReference type="PANTHER" id="PTHR11102">
    <property type="entry name" value="SEL-1-LIKE PROTEIN"/>
    <property type="match status" value="1"/>
</dbReference>
<dbReference type="SUPFAM" id="SSF81901">
    <property type="entry name" value="HCP-like"/>
    <property type="match status" value="2"/>
</dbReference>
<dbReference type="RefSeq" id="WP_114824110.1">
    <property type="nucleotide sequence ID" value="NZ_QQSY01000001.1"/>
</dbReference>
<dbReference type="Proteomes" id="UP000254711">
    <property type="component" value="Unassembled WGS sequence"/>
</dbReference>
<gene>
    <name evidence="2" type="ORF">DVT68_06175</name>
</gene>
<dbReference type="SMART" id="SM00671">
    <property type="entry name" value="SEL1"/>
    <property type="match status" value="7"/>
</dbReference>
<feature type="chain" id="PRO_5016571547" evidence="1">
    <location>
        <begin position="24"/>
        <end position="333"/>
    </location>
</feature>
<keyword evidence="1" id="KW-0732">Signal</keyword>
<dbReference type="AlphaFoldDB" id="A0A370KCL0"/>
<evidence type="ECO:0000313" key="3">
    <source>
        <dbReference type="Proteomes" id="UP000254711"/>
    </source>
</evidence>
<dbReference type="PANTHER" id="PTHR11102:SF160">
    <property type="entry name" value="ERAD-ASSOCIATED E3 UBIQUITIN-PROTEIN LIGASE COMPONENT HRD3"/>
    <property type="match status" value="1"/>
</dbReference>
<comment type="caution">
    <text evidence="2">The sequence shown here is derived from an EMBL/GenBank/DDBJ whole genome shotgun (WGS) entry which is preliminary data.</text>
</comment>
<reference evidence="2 3" key="1">
    <citation type="submission" date="2018-07" db="EMBL/GenBank/DDBJ databases">
        <title>Dyella solisilvae sp. nov., isolated from the pine and broad-leaved mixed forest soil.</title>
        <authorList>
            <person name="Gao Z."/>
            <person name="Qiu L."/>
        </authorList>
    </citation>
    <scope>NUCLEOTIDE SEQUENCE [LARGE SCALE GENOMIC DNA]</scope>
    <source>
        <strain evidence="2 3">DHG54</strain>
    </source>
</reference>
<dbReference type="OrthoDB" id="1442375at2"/>
<protein>
    <submittedName>
        <fullName evidence="2">Sel1 repeat family protein</fullName>
    </submittedName>
</protein>
<feature type="signal peptide" evidence="1">
    <location>
        <begin position="1"/>
        <end position="23"/>
    </location>
</feature>
<dbReference type="InterPro" id="IPR050767">
    <property type="entry name" value="Sel1_AlgK"/>
</dbReference>
<proteinExistence type="predicted"/>
<organism evidence="2 3">
    <name type="scientific">Dyella solisilvae</name>
    <dbReference type="NCBI Taxonomy" id="1920168"/>
    <lineage>
        <taxon>Bacteria</taxon>
        <taxon>Pseudomonadati</taxon>
        <taxon>Pseudomonadota</taxon>
        <taxon>Gammaproteobacteria</taxon>
        <taxon>Lysobacterales</taxon>
        <taxon>Rhodanobacteraceae</taxon>
        <taxon>Dyella</taxon>
    </lineage>
</organism>
<dbReference type="InterPro" id="IPR006597">
    <property type="entry name" value="Sel1-like"/>
</dbReference>
<name>A0A370KCL0_9GAMM</name>
<sequence>MVRAAQLLAFALSLFIMAAQAFAPQDAQRADLQRRAEAGDAQAQVTLGRALQGDAKPENKTAGVEWYRKAAVQGSAEGAWLLGSAYMAGAGMARDVPNAIEWMRKSVTLDHNPDHMAVLAVALLATGSAPEALKWAQEAADKGAPKGMELVAMAHLSGEMGLPKDIAAGEQWLLKAAQKGDPDAQLSLGQFYVSGMFGRQDPAAAVRWLQAAVDGGSARAAGTLAYFLITGKDGVPVDAARGVTLARKAIASNDMLGHYAMGVAYVTGSGVAENPAEGWYQISLAQRMDSQQQLKTAGDYLAKAAAKLSTTQLTALKARVDADAAKVATPSGT</sequence>
<keyword evidence="3" id="KW-1185">Reference proteome</keyword>
<dbReference type="EMBL" id="QQSY01000001">
    <property type="protein sequence ID" value="RDJ00385.1"/>
    <property type="molecule type" value="Genomic_DNA"/>
</dbReference>
<evidence type="ECO:0000256" key="1">
    <source>
        <dbReference type="SAM" id="SignalP"/>
    </source>
</evidence>
<dbReference type="Gene3D" id="1.25.40.10">
    <property type="entry name" value="Tetratricopeptide repeat domain"/>
    <property type="match status" value="2"/>
</dbReference>
<dbReference type="InterPro" id="IPR011990">
    <property type="entry name" value="TPR-like_helical_dom_sf"/>
</dbReference>
<evidence type="ECO:0000313" key="2">
    <source>
        <dbReference type="EMBL" id="RDJ00385.1"/>
    </source>
</evidence>
<dbReference type="Pfam" id="PF08238">
    <property type="entry name" value="Sel1"/>
    <property type="match status" value="7"/>
</dbReference>
<accession>A0A370KCL0</accession>